<dbReference type="Gene3D" id="3.40.50.720">
    <property type="entry name" value="NAD(P)-binding Rossmann-like Domain"/>
    <property type="match status" value="1"/>
</dbReference>
<dbReference type="Pfam" id="PF01370">
    <property type="entry name" value="Epimerase"/>
    <property type="match status" value="1"/>
</dbReference>
<accession>A0A7T8ERI6</accession>
<evidence type="ECO:0000313" key="3">
    <source>
        <dbReference type="Proteomes" id="UP000595566"/>
    </source>
</evidence>
<evidence type="ECO:0000313" key="2">
    <source>
        <dbReference type="EMBL" id="QQO91780.1"/>
    </source>
</evidence>
<name>A0A7T8ERI6_9CAUD</name>
<keyword evidence="3" id="KW-1185">Reference proteome</keyword>
<feature type="domain" description="NAD-dependent epimerase/dehydratase" evidence="1">
    <location>
        <begin position="3"/>
        <end position="220"/>
    </location>
</feature>
<dbReference type="InterPro" id="IPR001509">
    <property type="entry name" value="Epimerase_deHydtase"/>
</dbReference>
<dbReference type="InterPro" id="IPR036291">
    <property type="entry name" value="NAD(P)-bd_dom_sf"/>
</dbReference>
<proteinExistence type="predicted"/>
<reference evidence="2 3" key="1">
    <citation type="submission" date="2020-12" db="EMBL/GenBank/DDBJ databases">
        <title>Dynamics of Baltic Sea phages driven by environmental changes.</title>
        <authorList>
            <person name="Hoetzinger M."/>
            <person name="Nilsson E."/>
            <person name="Holmfeldt K."/>
        </authorList>
    </citation>
    <scope>NUCLEOTIDE SEQUENCE [LARGE SCALE GENOMIC DNA]</scope>
</reference>
<organism evidence="2 3">
    <name type="scientific">Flavobacterium phage vB_FspM_immuto_2-6A</name>
    <dbReference type="NCBI Taxonomy" id="2801477"/>
    <lineage>
        <taxon>Viruses</taxon>
        <taxon>Duplodnaviria</taxon>
        <taxon>Heunggongvirae</taxon>
        <taxon>Uroviricota</taxon>
        <taxon>Caudoviricetes</taxon>
        <taxon>Immutovirus</taxon>
        <taxon>Immutovirus immuto</taxon>
    </lineage>
</organism>
<gene>
    <name evidence="2" type="ORF">immuto26A_101</name>
</gene>
<dbReference type="PANTHER" id="PTHR43245">
    <property type="entry name" value="BIFUNCTIONAL POLYMYXIN RESISTANCE PROTEIN ARNA"/>
    <property type="match status" value="1"/>
</dbReference>
<sequence length="283" mass="32095">MKVLVTGGAGFVGTNLIERLLKEGHEVVSVDNYNTGLKANHQERCLYIEQDIRNISDYSAWGEFDIVYHLAAIARIQPSFNNPEDYFTTNANATMKLAKYCSDKNIPLVYAGSSSHHSGKFKNPYTFSKDVGEEVVQLFQQHYNLRATIVRFYNVYGPYHLKEGGYTTLIGAWEKRVEEGKSLIIYGDGTKRRDFTHVDDIVEGLVLVNSRQAWGETFELGRGKNYSVNEIADAFGIEVEYQENKPGEADITLCTDTASREVLGWNPQKDIIDYIKEYLSCKK</sequence>
<dbReference type="InterPro" id="IPR050177">
    <property type="entry name" value="Lipid_A_modif_metabolic_enz"/>
</dbReference>
<evidence type="ECO:0000259" key="1">
    <source>
        <dbReference type="Pfam" id="PF01370"/>
    </source>
</evidence>
<dbReference type="PANTHER" id="PTHR43245:SF13">
    <property type="entry name" value="UDP-D-APIOSE_UDP-D-XYLOSE SYNTHASE 2"/>
    <property type="match status" value="1"/>
</dbReference>
<dbReference type="Proteomes" id="UP000595566">
    <property type="component" value="Segment"/>
</dbReference>
<dbReference type="EMBL" id="MW353175">
    <property type="protein sequence ID" value="QQO91780.1"/>
    <property type="molecule type" value="Genomic_DNA"/>
</dbReference>
<dbReference type="SUPFAM" id="SSF51735">
    <property type="entry name" value="NAD(P)-binding Rossmann-fold domains"/>
    <property type="match status" value="1"/>
</dbReference>
<protein>
    <submittedName>
        <fullName evidence="2">Nucleoside-diphosphate-sugar epimerase</fullName>
    </submittedName>
</protein>